<keyword evidence="1" id="KW-1133">Transmembrane helix</keyword>
<dbReference type="EMBL" id="CP002961">
    <property type="protein sequence ID" value="AFK04514.1"/>
    <property type="molecule type" value="Genomic_DNA"/>
</dbReference>
<name>A0ABM5N4X5_EMTOG</name>
<protein>
    <recommendedName>
        <fullName evidence="2">DUF6089 domain-containing protein</fullName>
    </recommendedName>
</protein>
<keyword evidence="1" id="KW-0472">Membrane</keyword>
<keyword evidence="4" id="KW-1185">Reference proteome</keyword>
<evidence type="ECO:0000313" key="4">
    <source>
        <dbReference type="Proteomes" id="UP000002875"/>
    </source>
</evidence>
<gene>
    <name evidence="3" type="ordered locus">Emtol_3385</name>
</gene>
<evidence type="ECO:0000256" key="1">
    <source>
        <dbReference type="SAM" id="Phobius"/>
    </source>
</evidence>
<evidence type="ECO:0000259" key="2">
    <source>
        <dbReference type="Pfam" id="PF19573"/>
    </source>
</evidence>
<reference evidence="3 4" key="1">
    <citation type="submission" date="2011-07" db="EMBL/GenBank/DDBJ databases">
        <title>The complete genome of chromosome of Emticicia oligotrophica DSM 17448.</title>
        <authorList>
            <consortium name="US DOE Joint Genome Institute (JGI-PGF)"/>
            <person name="Lucas S."/>
            <person name="Han J."/>
            <person name="Lapidus A."/>
            <person name="Bruce D."/>
            <person name="Goodwin L."/>
            <person name="Pitluck S."/>
            <person name="Peters L."/>
            <person name="Kyrpides N."/>
            <person name="Mavromatis K."/>
            <person name="Ivanova N."/>
            <person name="Ovchinnikova G."/>
            <person name="Teshima H."/>
            <person name="Detter J.C."/>
            <person name="Tapia R."/>
            <person name="Han C."/>
            <person name="Land M."/>
            <person name="Hauser L."/>
            <person name="Markowitz V."/>
            <person name="Cheng J.-F."/>
            <person name="Hugenholtz P."/>
            <person name="Woyke T."/>
            <person name="Wu D."/>
            <person name="Tindall B."/>
            <person name="Pomrenke H."/>
            <person name="Brambilla E."/>
            <person name="Klenk H.-P."/>
            <person name="Eisen J.A."/>
        </authorList>
    </citation>
    <scope>NUCLEOTIDE SEQUENCE [LARGE SCALE GENOMIC DNA]</scope>
    <source>
        <strain evidence="3 4">DSM 17448</strain>
    </source>
</reference>
<feature type="domain" description="DUF6089" evidence="2">
    <location>
        <begin position="61"/>
        <end position="284"/>
    </location>
</feature>
<keyword evidence="1" id="KW-0812">Transmembrane</keyword>
<dbReference type="Proteomes" id="UP000002875">
    <property type="component" value="Chromosome"/>
</dbReference>
<evidence type="ECO:0000313" key="3">
    <source>
        <dbReference type="EMBL" id="AFK04514.1"/>
    </source>
</evidence>
<dbReference type="Pfam" id="PF19573">
    <property type="entry name" value="DUF6089"/>
    <property type="match status" value="1"/>
</dbReference>
<accession>A0ABM5N4X5</accession>
<dbReference type="InterPro" id="IPR045743">
    <property type="entry name" value="DUF6089"/>
</dbReference>
<feature type="transmembrane region" description="Helical" evidence="1">
    <location>
        <begin position="23"/>
        <end position="45"/>
    </location>
</feature>
<sequence length="346" mass="40300">MLQTPPKKNLKIKLLVFKMPSEYSIANIFFVVVFLFCFSIVETIAQKVYEPWRRYEKTSQIEFGIGTSNYLGDIHPIDNIYSYQSSIRWNTSLSYIKQITPFYSLKIAFSWVRLAGDDYVFTKNQVSKTDNFDINFLRNLSFRNDLKEVSYVSIINLKSGFFARNFKNRPQMIPYFLLGTSLIKHQPLAREIYTQTIGLGEWRKINVSQSKRNIAFAIPTGIGLKGRVSEKFDLNFELNYHFVFTDNLDDIIGRPFPKNELIGNTDFTNRSTEKFTANNGFNRTNLYNIVAQRQGFSFFNGLGTNLFPTIGYPNTTPERGDKKNDSFLMISVKVQYYLSKRDRCKY</sequence>
<proteinExistence type="predicted"/>
<organism evidence="3 4">
    <name type="scientific">Emticicia oligotrophica (strain DSM 17448 / CIP 109782 / MTCC 6937 / GPTSA100-15)</name>
    <dbReference type="NCBI Taxonomy" id="929562"/>
    <lineage>
        <taxon>Bacteria</taxon>
        <taxon>Pseudomonadati</taxon>
        <taxon>Bacteroidota</taxon>
        <taxon>Cytophagia</taxon>
        <taxon>Cytophagales</taxon>
        <taxon>Leadbetterellaceae</taxon>
        <taxon>Emticicia</taxon>
    </lineage>
</organism>